<gene>
    <name evidence="3" type="ORF">HHX48_14250</name>
</gene>
<dbReference type="RefSeq" id="WP_191026104.1">
    <property type="nucleotide sequence ID" value="NZ_JABBXD010000009.1"/>
</dbReference>
<evidence type="ECO:0000256" key="1">
    <source>
        <dbReference type="ARBA" id="ARBA00008853"/>
    </source>
</evidence>
<name>A0ABR8LL34_9ALTE</name>
<dbReference type="InterPro" id="IPR005511">
    <property type="entry name" value="SMP-30"/>
</dbReference>
<evidence type="ECO:0000313" key="4">
    <source>
        <dbReference type="Proteomes" id="UP000624419"/>
    </source>
</evidence>
<dbReference type="PRINTS" id="PR01790">
    <property type="entry name" value="SMP30FAMILY"/>
</dbReference>
<reference evidence="3 4" key="1">
    <citation type="submission" date="2020-04" db="EMBL/GenBank/DDBJ databases">
        <title>Salinimonas sp. HHU 13199.</title>
        <authorList>
            <person name="Cui X."/>
            <person name="Zhang D."/>
        </authorList>
    </citation>
    <scope>NUCLEOTIDE SEQUENCE [LARGE SCALE GENOMIC DNA]</scope>
    <source>
        <strain evidence="3 4">HHU 13199</strain>
    </source>
</reference>
<dbReference type="Proteomes" id="UP000624419">
    <property type="component" value="Unassembled WGS sequence"/>
</dbReference>
<dbReference type="PANTHER" id="PTHR10907">
    <property type="entry name" value="REGUCALCIN"/>
    <property type="match status" value="1"/>
</dbReference>
<dbReference type="EMBL" id="JABBXD010000009">
    <property type="protein sequence ID" value="MBD3586904.1"/>
    <property type="molecule type" value="Genomic_DNA"/>
</dbReference>
<dbReference type="InterPro" id="IPR011042">
    <property type="entry name" value="6-blade_b-propeller_TolB-like"/>
</dbReference>
<protein>
    <submittedName>
        <fullName evidence="3">SMP-30/gluconolactonase/LRE family protein</fullName>
    </submittedName>
</protein>
<accession>A0ABR8LL34</accession>
<dbReference type="Pfam" id="PF08450">
    <property type="entry name" value="SGL"/>
    <property type="match status" value="1"/>
</dbReference>
<feature type="domain" description="SMP-30/Gluconolactonase/LRE-like region" evidence="2">
    <location>
        <begin position="16"/>
        <end position="257"/>
    </location>
</feature>
<proteinExistence type="inferred from homology"/>
<dbReference type="SUPFAM" id="SSF63829">
    <property type="entry name" value="Calcium-dependent phosphotriesterase"/>
    <property type="match status" value="1"/>
</dbReference>
<dbReference type="PANTHER" id="PTHR10907:SF47">
    <property type="entry name" value="REGUCALCIN"/>
    <property type="match status" value="1"/>
</dbReference>
<keyword evidence="4" id="KW-1185">Reference proteome</keyword>
<sequence>MVNVDLVTVFNSQCELGEGAYYSQLLQCVFWVDIYGCKIYALDWQSQQIKVTAVPEPVCWIKETDSGLLIAGFASGIYTLDKYLQPQSLLWQLPQSEKHNRLNDAKVDRHGNLYFGTMDRLEQRNSGNLYRLCGTQSAQIVDAGYVVSNGPAFNPAGSIIYSVSSKERIIYAINVDQAQTVTSKRIHIQLRPSQGHPDGITVDTNGCLWVCAWDGHAVLRFNPDGDLIQTIRLPVPRVTSVTFAGPDLDHIFVTSARTGLDEKACRNAPDSGNTFVFKTGARGIPDKRVNL</sequence>
<evidence type="ECO:0000259" key="2">
    <source>
        <dbReference type="Pfam" id="PF08450"/>
    </source>
</evidence>
<comment type="similarity">
    <text evidence="1">Belongs to the SMP-30/CGR1 family.</text>
</comment>
<dbReference type="InterPro" id="IPR013658">
    <property type="entry name" value="SGL"/>
</dbReference>
<comment type="caution">
    <text evidence="3">The sequence shown here is derived from an EMBL/GenBank/DDBJ whole genome shotgun (WGS) entry which is preliminary data.</text>
</comment>
<dbReference type="Gene3D" id="2.120.10.30">
    <property type="entry name" value="TolB, C-terminal domain"/>
    <property type="match status" value="1"/>
</dbReference>
<evidence type="ECO:0000313" key="3">
    <source>
        <dbReference type="EMBL" id="MBD3586904.1"/>
    </source>
</evidence>
<organism evidence="3 4">
    <name type="scientific">Salinimonas profundi</name>
    <dbReference type="NCBI Taxonomy" id="2729140"/>
    <lineage>
        <taxon>Bacteria</taxon>
        <taxon>Pseudomonadati</taxon>
        <taxon>Pseudomonadota</taxon>
        <taxon>Gammaproteobacteria</taxon>
        <taxon>Alteromonadales</taxon>
        <taxon>Alteromonadaceae</taxon>
        <taxon>Alteromonas/Salinimonas group</taxon>
        <taxon>Salinimonas</taxon>
    </lineage>
</organism>